<dbReference type="InterPro" id="IPR046348">
    <property type="entry name" value="SIS_dom_sf"/>
</dbReference>
<reference evidence="7" key="1">
    <citation type="submission" date="2015-07" db="EMBL/GenBank/DDBJ databases">
        <title>Lactobacillus ginsenosidimutans/EMML 3141/ whole genome sequencing.</title>
        <authorList>
            <person name="Kim M.K."/>
            <person name="Im W.-T."/>
            <person name="Srinivasan S."/>
            <person name="Lee J.-J."/>
        </authorList>
    </citation>
    <scope>NUCLEOTIDE SEQUENCE [LARGE SCALE GENOMIC DNA]</scope>
    <source>
        <strain evidence="7">EMML 3041</strain>
    </source>
</reference>
<keyword evidence="2" id="KW-0238">DNA-binding</keyword>
<evidence type="ECO:0000313" key="6">
    <source>
        <dbReference type="EMBL" id="AKP66554.1"/>
    </source>
</evidence>
<feature type="domain" description="SIS" evidence="5">
    <location>
        <begin position="122"/>
        <end position="261"/>
    </location>
</feature>
<keyword evidence="1" id="KW-0805">Transcription regulation</keyword>
<dbReference type="GO" id="GO:0003677">
    <property type="term" value="F:DNA binding"/>
    <property type="evidence" value="ECO:0007669"/>
    <property type="project" value="UniProtKB-KW"/>
</dbReference>
<dbReference type="SUPFAM" id="SSF53697">
    <property type="entry name" value="SIS domain"/>
    <property type="match status" value="1"/>
</dbReference>
<dbReference type="GO" id="GO:0097367">
    <property type="term" value="F:carbohydrate derivative binding"/>
    <property type="evidence" value="ECO:0007669"/>
    <property type="project" value="InterPro"/>
</dbReference>
<evidence type="ECO:0000313" key="7">
    <source>
        <dbReference type="Proteomes" id="UP000036106"/>
    </source>
</evidence>
<dbReference type="PROSITE" id="PS51071">
    <property type="entry name" value="HTH_RPIR"/>
    <property type="match status" value="1"/>
</dbReference>
<feature type="domain" description="HTH rpiR-type" evidence="4">
    <location>
        <begin position="2"/>
        <end position="79"/>
    </location>
</feature>
<dbReference type="InterPro" id="IPR047640">
    <property type="entry name" value="RpiR-like"/>
</dbReference>
<dbReference type="Gene3D" id="3.40.50.10490">
    <property type="entry name" value="Glucose-6-phosphate isomerase like protein, domain 1"/>
    <property type="match status" value="1"/>
</dbReference>
<dbReference type="OrthoDB" id="370421at2"/>
<sequence length="284" mass="31611">MESLILNIKQSQNSFTKTEQNIADYILNYPHYVIKDSVQELATKIPTSPASIVRFSQKFCGDGGFSQLKLQLSAESGIESNLYKELAPDDTIDSLKRKLSFRINQSLNNTGKSLSEDSIKKSVSIFERTDKIVVFGIGASMIAAEDLQQKFMRIGKTVILSENPHLLTTLLLSKSENTAVILISNSGETQEVLKIAKLTNEINIPLISITQDRPSSLSKLSTIVLATDGNTENIHLRSAATTSLISQLYTIDLLYYNYFSINYQENAKAIKTSQEYIHEKFGKG</sequence>
<evidence type="ECO:0000256" key="2">
    <source>
        <dbReference type="ARBA" id="ARBA00023125"/>
    </source>
</evidence>
<dbReference type="InterPro" id="IPR009057">
    <property type="entry name" value="Homeodomain-like_sf"/>
</dbReference>
<proteinExistence type="predicted"/>
<dbReference type="InterPro" id="IPR000281">
    <property type="entry name" value="HTH_RpiR"/>
</dbReference>
<dbReference type="AlphaFoldDB" id="A0A0H4QDY5"/>
<dbReference type="InterPro" id="IPR035472">
    <property type="entry name" value="RpiR-like_SIS"/>
</dbReference>
<dbReference type="KEGG" id="lgn:ABM34_02625"/>
<dbReference type="PANTHER" id="PTHR30514">
    <property type="entry name" value="GLUCOKINASE"/>
    <property type="match status" value="1"/>
</dbReference>
<evidence type="ECO:0000259" key="4">
    <source>
        <dbReference type="PROSITE" id="PS51071"/>
    </source>
</evidence>
<dbReference type="PATRIC" id="fig|1007676.4.peg.544"/>
<dbReference type="EMBL" id="CP012034">
    <property type="protein sequence ID" value="AKP66554.1"/>
    <property type="molecule type" value="Genomic_DNA"/>
</dbReference>
<dbReference type="GO" id="GO:1901135">
    <property type="term" value="P:carbohydrate derivative metabolic process"/>
    <property type="evidence" value="ECO:0007669"/>
    <property type="project" value="InterPro"/>
</dbReference>
<dbReference type="InterPro" id="IPR001347">
    <property type="entry name" value="SIS_dom"/>
</dbReference>
<keyword evidence="3" id="KW-0804">Transcription</keyword>
<gene>
    <name evidence="6" type="ORF">ABM34_02625</name>
</gene>
<dbReference type="SUPFAM" id="SSF46689">
    <property type="entry name" value="Homeodomain-like"/>
    <property type="match status" value="1"/>
</dbReference>
<keyword evidence="7" id="KW-1185">Reference proteome</keyword>
<dbReference type="STRING" id="1007676.ABM34_02625"/>
<dbReference type="PROSITE" id="PS51464">
    <property type="entry name" value="SIS"/>
    <property type="match status" value="1"/>
</dbReference>
<dbReference type="CDD" id="cd05013">
    <property type="entry name" value="SIS_RpiR"/>
    <property type="match status" value="1"/>
</dbReference>
<evidence type="ECO:0000256" key="3">
    <source>
        <dbReference type="ARBA" id="ARBA00023163"/>
    </source>
</evidence>
<dbReference type="PANTHER" id="PTHR30514:SF10">
    <property type="entry name" value="MURR_RPIR FAMILY TRANSCRIPTIONAL REGULATOR"/>
    <property type="match status" value="1"/>
</dbReference>
<protein>
    <submittedName>
        <fullName evidence="6">RpiR family transcriptional regulator</fullName>
    </submittedName>
</protein>
<name>A0A0H4QDY5_9LACO</name>
<dbReference type="Pfam" id="PF01380">
    <property type="entry name" value="SIS"/>
    <property type="match status" value="1"/>
</dbReference>
<organism evidence="6 7">
    <name type="scientific">Companilactobacillus ginsenosidimutans</name>
    <dbReference type="NCBI Taxonomy" id="1007676"/>
    <lineage>
        <taxon>Bacteria</taxon>
        <taxon>Bacillati</taxon>
        <taxon>Bacillota</taxon>
        <taxon>Bacilli</taxon>
        <taxon>Lactobacillales</taxon>
        <taxon>Lactobacillaceae</taxon>
        <taxon>Companilactobacillus</taxon>
    </lineage>
</organism>
<dbReference type="InterPro" id="IPR036388">
    <property type="entry name" value="WH-like_DNA-bd_sf"/>
</dbReference>
<evidence type="ECO:0000259" key="5">
    <source>
        <dbReference type="PROSITE" id="PS51464"/>
    </source>
</evidence>
<dbReference type="Proteomes" id="UP000036106">
    <property type="component" value="Chromosome"/>
</dbReference>
<accession>A0A0H4QDY5</accession>
<dbReference type="Pfam" id="PF01418">
    <property type="entry name" value="HTH_6"/>
    <property type="match status" value="1"/>
</dbReference>
<evidence type="ECO:0000256" key="1">
    <source>
        <dbReference type="ARBA" id="ARBA00023015"/>
    </source>
</evidence>
<dbReference type="Gene3D" id="1.10.10.10">
    <property type="entry name" value="Winged helix-like DNA-binding domain superfamily/Winged helix DNA-binding domain"/>
    <property type="match status" value="1"/>
</dbReference>
<dbReference type="GO" id="GO:0003700">
    <property type="term" value="F:DNA-binding transcription factor activity"/>
    <property type="evidence" value="ECO:0007669"/>
    <property type="project" value="InterPro"/>
</dbReference>